<feature type="domain" description="Aldehyde oxidase/xanthine dehydrogenase a/b hammerhead" evidence="3">
    <location>
        <begin position="22"/>
        <end position="139"/>
    </location>
</feature>
<comment type="caution">
    <text evidence="4">The sequence shown here is derived from an EMBL/GenBank/DDBJ whole genome shotgun (WGS) entry which is preliminary data.</text>
</comment>
<dbReference type="SUPFAM" id="SSF54665">
    <property type="entry name" value="CO dehydrogenase molybdoprotein N-domain-like"/>
    <property type="match status" value="1"/>
</dbReference>
<dbReference type="GO" id="GO:0016491">
    <property type="term" value="F:oxidoreductase activity"/>
    <property type="evidence" value="ECO:0007669"/>
    <property type="project" value="UniProtKB-KW"/>
</dbReference>
<dbReference type="SMART" id="SM01008">
    <property type="entry name" value="Ald_Xan_dh_C"/>
    <property type="match status" value="1"/>
</dbReference>
<dbReference type="InterPro" id="IPR036856">
    <property type="entry name" value="Ald_Oxase/Xan_DH_a/b_sf"/>
</dbReference>
<organism evidence="4">
    <name type="scientific">marine sediment metagenome</name>
    <dbReference type="NCBI Taxonomy" id="412755"/>
    <lineage>
        <taxon>unclassified sequences</taxon>
        <taxon>metagenomes</taxon>
        <taxon>ecological metagenomes</taxon>
    </lineage>
</organism>
<gene>
    <name evidence="4" type="ORF">S03H2_45106</name>
</gene>
<dbReference type="EMBL" id="BARU01028237">
    <property type="protein sequence ID" value="GAH68343.1"/>
    <property type="molecule type" value="Genomic_DNA"/>
</dbReference>
<dbReference type="GO" id="GO:0005506">
    <property type="term" value="F:iron ion binding"/>
    <property type="evidence" value="ECO:0007669"/>
    <property type="project" value="InterPro"/>
</dbReference>
<dbReference type="PANTHER" id="PTHR11908:SF132">
    <property type="entry name" value="ALDEHYDE OXIDASE 1-RELATED"/>
    <property type="match status" value="1"/>
</dbReference>
<dbReference type="AlphaFoldDB" id="X1JF01"/>
<evidence type="ECO:0000313" key="4">
    <source>
        <dbReference type="EMBL" id="GAH68343.1"/>
    </source>
</evidence>
<keyword evidence="2" id="KW-0560">Oxidoreductase</keyword>
<name>X1JF01_9ZZZZ</name>
<dbReference type="InterPro" id="IPR016208">
    <property type="entry name" value="Ald_Oxase/xanthine_DH-like"/>
</dbReference>
<evidence type="ECO:0000259" key="3">
    <source>
        <dbReference type="SMART" id="SM01008"/>
    </source>
</evidence>
<protein>
    <recommendedName>
        <fullName evidence="3">Aldehyde oxidase/xanthine dehydrogenase a/b hammerhead domain-containing protein</fullName>
    </recommendedName>
</protein>
<accession>X1JF01</accession>
<sequence length="201" mass="21932">MTEQFSVVGKRITQVDAVAKATGAARYTTDIKLPGMLIGRVLHSPYPHAKIKKIDKSKAEKLTGVETVITVDDTDRTLWARSFRDLPMAPSGSIQHADEYILADKARFVGDPVAAVAAVDEKTADEALDLIEVEYEKLPFVLDPREAMKPGAPVVHDYAQNNIAVHLIPPPFLVKGDVEKGFAESDVVVEESFFASKQVGC</sequence>
<dbReference type="InterPro" id="IPR000674">
    <property type="entry name" value="Ald_Oxase/Xan_DH_a/b"/>
</dbReference>
<dbReference type="PANTHER" id="PTHR11908">
    <property type="entry name" value="XANTHINE DEHYDROGENASE"/>
    <property type="match status" value="1"/>
</dbReference>
<reference evidence="4" key="1">
    <citation type="journal article" date="2014" name="Front. Microbiol.">
        <title>High frequency of phylogenetically diverse reductive dehalogenase-homologous genes in deep subseafloor sedimentary metagenomes.</title>
        <authorList>
            <person name="Kawai M."/>
            <person name="Futagami T."/>
            <person name="Toyoda A."/>
            <person name="Takaki Y."/>
            <person name="Nishi S."/>
            <person name="Hori S."/>
            <person name="Arai W."/>
            <person name="Tsubouchi T."/>
            <person name="Morono Y."/>
            <person name="Uchiyama I."/>
            <person name="Ito T."/>
            <person name="Fujiyama A."/>
            <person name="Inagaki F."/>
            <person name="Takami H."/>
        </authorList>
    </citation>
    <scope>NUCLEOTIDE SEQUENCE</scope>
    <source>
        <strain evidence="4">Expedition CK06-06</strain>
    </source>
</reference>
<proteinExistence type="predicted"/>
<keyword evidence="1" id="KW-0500">Molybdenum</keyword>
<dbReference type="Pfam" id="PF01315">
    <property type="entry name" value="Ald_Xan_dh_C"/>
    <property type="match status" value="1"/>
</dbReference>
<dbReference type="Gene3D" id="3.90.1170.50">
    <property type="entry name" value="Aldehyde oxidase/xanthine dehydrogenase, a/b hammerhead"/>
    <property type="match status" value="1"/>
</dbReference>
<evidence type="ECO:0000256" key="2">
    <source>
        <dbReference type="ARBA" id="ARBA00023002"/>
    </source>
</evidence>
<dbReference type="Gene3D" id="3.30.365.10">
    <property type="entry name" value="Aldehyde oxidase/xanthine dehydrogenase, molybdopterin binding domain"/>
    <property type="match status" value="1"/>
</dbReference>
<feature type="non-terminal residue" evidence="4">
    <location>
        <position position="201"/>
    </location>
</feature>
<evidence type="ECO:0000256" key="1">
    <source>
        <dbReference type="ARBA" id="ARBA00022505"/>
    </source>
</evidence>